<feature type="compositionally biased region" description="Polar residues" evidence="1">
    <location>
        <begin position="111"/>
        <end position="127"/>
    </location>
</feature>
<reference evidence="2" key="1">
    <citation type="submission" date="2020-08" db="EMBL/GenBank/DDBJ databases">
        <title>Multicomponent nature underlies the extraordinary mechanical properties of spider dragline silk.</title>
        <authorList>
            <person name="Kono N."/>
            <person name="Nakamura H."/>
            <person name="Mori M."/>
            <person name="Yoshida Y."/>
            <person name="Ohtoshi R."/>
            <person name="Malay A.D."/>
            <person name="Moran D.A.P."/>
            <person name="Tomita M."/>
            <person name="Numata K."/>
            <person name="Arakawa K."/>
        </authorList>
    </citation>
    <scope>NUCLEOTIDE SEQUENCE</scope>
</reference>
<keyword evidence="3" id="KW-1185">Reference proteome</keyword>
<feature type="region of interest" description="Disordered" evidence="1">
    <location>
        <begin position="111"/>
        <end position="145"/>
    </location>
</feature>
<proteinExistence type="predicted"/>
<protein>
    <submittedName>
        <fullName evidence="2">Uncharacterized protein</fullName>
    </submittedName>
</protein>
<dbReference type="EMBL" id="BMAU01021356">
    <property type="protein sequence ID" value="GFY20802.1"/>
    <property type="molecule type" value="Genomic_DNA"/>
</dbReference>
<comment type="caution">
    <text evidence="2">The sequence shown here is derived from an EMBL/GenBank/DDBJ whole genome shotgun (WGS) entry which is preliminary data.</text>
</comment>
<name>A0A8X6T3U3_TRICX</name>
<evidence type="ECO:0000313" key="3">
    <source>
        <dbReference type="Proteomes" id="UP000887159"/>
    </source>
</evidence>
<sequence length="145" mass="15717">MLYNHIAVYFVHHENPPILASFEPGTLGHGIPYALENSWHAADIGTVRSSTEATGVSLTKKNSLKNSSHVACSSHLRGSCGVERSWYNRQAACPLQPASLYTLSRSTVPRLNPMTSGNGSEIQTSSRIGIHETFRSAPSTARNLP</sequence>
<dbReference type="Proteomes" id="UP000887159">
    <property type="component" value="Unassembled WGS sequence"/>
</dbReference>
<evidence type="ECO:0000256" key="1">
    <source>
        <dbReference type="SAM" id="MobiDB-lite"/>
    </source>
</evidence>
<evidence type="ECO:0000313" key="2">
    <source>
        <dbReference type="EMBL" id="GFY20802.1"/>
    </source>
</evidence>
<organism evidence="2 3">
    <name type="scientific">Trichonephila clavipes</name>
    <name type="common">Golden silk orbweaver</name>
    <name type="synonym">Nephila clavipes</name>
    <dbReference type="NCBI Taxonomy" id="2585209"/>
    <lineage>
        <taxon>Eukaryota</taxon>
        <taxon>Metazoa</taxon>
        <taxon>Ecdysozoa</taxon>
        <taxon>Arthropoda</taxon>
        <taxon>Chelicerata</taxon>
        <taxon>Arachnida</taxon>
        <taxon>Araneae</taxon>
        <taxon>Araneomorphae</taxon>
        <taxon>Entelegynae</taxon>
        <taxon>Araneoidea</taxon>
        <taxon>Nephilidae</taxon>
        <taxon>Trichonephila</taxon>
    </lineage>
</organism>
<dbReference type="AlphaFoldDB" id="A0A8X6T3U3"/>
<accession>A0A8X6T3U3</accession>
<gene>
    <name evidence="2" type="ORF">TNCV_1120361</name>
</gene>
<feature type="compositionally biased region" description="Polar residues" evidence="1">
    <location>
        <begin position="136"/>
        <end position="145"/>
    </location>
</feature>